<evidence type="ECO:0000256" key="1">
    <source>
        <dbReference type="SAM" id="Phobius"/>
    </source>
</evidence>
<organism evidence="2 3">
    <name type="scientific">Cymbomonas tetramitiformis</name>
    <dbReference type="NCBI Taxonomy" id="36881"/>
    <lineage>
        <taxon>Eukaryota</taxon>
        <taxon>Viridiplantae</taxon>
        <taxon>Chlorophyta</taxon>
        <taxon>Pyramimonadophyceae</taxon>
        <taxon>Pyramimonadales</taxon>
        <taxon>Pyramimonadaceae</taxon>
        <taxon>Cymbomonas</taxon>
    </lineage>
</organism>
<dbReference type="AlphaFoldDB" id="A0AAE0KP96"/>
<dbReference type="InterPro" id="IPR011050">
    <property type="entry name" value="Pectin_lyase_fold/virulence"/>
</dbReference>
<accession>A0AAE0KP96</accession>
<dbReference type="Proteomes" id="UP001190700">
    <property type="component" value="Unassembled WGS sequence"/>
</dbReference>
<reference evidence="2 3" key="1">
    <citation type="journal article" date="2015" name="Genome Biol. Evol.">
        <title>Comparative Genomics of a Bacterivorous Green Alga Reveals Evolutionary Causalities and Consequences of Phago-Mixotrophic Mode of Nutrition.</title>
        <authorList>
            <person name="Burns J.A."/>
            <person name="Paasch A."/>
            <person name="Narechania A."/>
            <person name="Kim E."/>
        </authorList>
    </citation>
    <scope>NUCLEOTIDE SEQUENCE [LARGE SCALE GENOMIC DNA]</scope>
    <source>
        <strain evidence="2 3">PLY_AMNH</strain>
    </source>
</reference>
<protein>
    <submittedName>
        <fullName evidence="2">Uncharacterized protein</fullName>
    </submittedName>
</protein>
<feature type="transmembrane region" description="Helical" evidence="1">
    <location>
        <begin position="693"/>
        <end position="711"/>
    </location>
</feature>
<sequence>MGGGHLVYGQWVPKLDRWRAWQVGWRAPGETCPVGCWGNGECSGSNGGGIYCGSSTTVVMSGCEVASNLAVVGGGGIYVFSVNGPSEGKVVVTNASQLVDNHALQYFGGGALMDRHSRLIVDKDSLLARNRASFGGGLSALNLSSVHISQGAMLVNNSADNHGGAIHVTAGNVTLSSMTVYGSTAGYNGGGIYSVAAAVTAQKCAMLRNQAGAQGGGIYSVGGSSFVATEMHVEGNVAEDGGGIFLLESRFVAEGSYLARNMATRNGGSVSLNSSNVVQMHYCRILQSQAQFEGGGVHSSSESMLDVRDSAFEECAATAGGALALFGNISDTGNLTVYNTSFWGNTAGVGAGVFFKWPSVLMMPDLQNLSFSRNRRDIGVNIYWELDLLDTGALSTLHPPSCVNCTFDEGNPLFESTGITPTVFQGGQIVNSTTAKSGETITPPVVFAVLDYYGNIALPPGWGRSLAMAYTSDDSVLSGNTNEDNRGAILDGNQILNYTKAGAEYNDLIVIASPGEPVMVFFQSQVEGWGPAVLKVLINFCEPGEEYLEISNTCQACSEGKIKWDNSTNVCQVCQYDEGLVCNGQSDFTVKNGFWHSSPALNSICLASTTSSPETVTECVMQKTYECDLKSACTTDAGLRNNSGANFTLSAASLCSLGYRSDVVLCGACDKDYQRWGKECVECPKNSEVQMRAGLVVILLVIFGLIVTFTFRRSTSASSALKASLRGIKKSFKDERAQVMATMLSITLGHMQVLGQQNVIFRKDTLPEPYLSFLNFPSIFNLDLLSWMGYECFMDDGTGGTFYPTFLFYSFLPCIGIFP</sequence>
<name>A0AAE0KP96_9CHLO</name>
<dbReference type="SUPFAM" id="SSF51126">
    <property type="entry name" value="Pectin lyase-like"/>
    <property type="match status" value="2"/>
</dbReference>
<dbReference type="EMBL" id="LGRX02022377">
    <property type="protein sequence ID" value="KAK3255692.1"/>
    <property type="molecule type" value="Genomic_DNA"/>
</dbReference>
<keyword evidence="1" id="KW-0472">Membrane</keyword>
<gene>
    <name evidence="2" type="ORF">CYMTET_35138</name>
</gene>
<evidence type="ECO:0000313" key="2">
    <source>
        <dbReference type="EMBL" id="KAK3255692.1"/>
    </source>
</evidence>
<evidence type="ECO:0000313" key="3">
    <source>
        <dbReference type="Proteomes" id="UP001190700"/>
    </source>
</evidence>
<keyword evidence="1" id="KW-0812">Transmembrane</keyword>
<keyword evidence="1" id="KW-1133">Transmembrane helix</keyword>
<dbReference type="PANTHER" id="PTHR11319:SF35">
    <property type="entry name" value="OUTER MEMBRANE PROTEIN PMPC-RELATED"/>
    <property type="match status" value="1"/>
</dbReference>
<keyword evidence="3" id="KW-1185">Reference proteome</keyword>
<proteinExistence type="predicted"/>
<comment type="caution">
    <text evidence="2">The sequence shown here is derived from an EMBL/GenBank/DDBJ whole genome shotgun (WGS) entry which is preliminary data.</text>
</comment>
<dbReference type="PANTHER" id="PTHR11319">
    <property type="entry name" value="G PROTEIN-COUPLED RECEPTOR-RELATED"/>
    <property type="match status" value="1"/>
</dbReference>
<feature type="non-terminal residue" evidence="2">
    <location>
        <position position="819"/>
    </location>
</feature>